<dbReference type="GO" id="GO:0005886">
    <property type="term" value="C:plasma membrane"/>
    <property type="evidence" value="ECO:0007669"/>
    <property type="project" value="UniProtKB-SubCell"/>
</dbReference>
<feature type="transmembrane region" description="Helical" evidence="8">
    <location>
        <begin position="238"/>
        <end position="256"/>
    </location>
</feature>
<dbReference type="Gene3D" id="1.10.3720.10">
    <property type="entry name" value="MetI-like"/>
    <property type="match status" value="1"/>
</dbReference>
<dbReference type="GO" id="GO:0055085">
    <property type="term" value="P:transmembrane transport"/>
    <property type="evidence" value="ECO:0007669"/>
    <property type="project" value="InterPro"/>
</dbReference>
<dbReference type="RefSeq" id="WP_186866470.1">
    <property type="nucleotide sequence ID" value="NZ_JACOPH010000002.1"/>
</dbReference>
<dbReference type="InterPro" id="IPR035906">
    <property type="entry name" value="MetI-like_sf"/>
</dbReference>
<feature type="transmembrane region" description="Helical" evidence="8">
    <location>
        <begin position="137"/>
        <end position="158"/>
    </location>
</feature>
<keyword evidence="6 8" id="KW-1133">Transmembrane helix</keyword>
<dbReference type="AlphaFoldDB" id="A0A923RT75"/>
<comment type="caution">
    <text evidence="10">The sequence shown here is derived from an EMBL/GenBank/DDBJ whole genome shotgun (WGS) entry which is preliminary data.</text>
</comment>
<sequence>MSRQGKRKTKKGIGIAFCTCVYLFLFLPILVIVVNSFNATTSKPYLTWKGFTFDWYVRLFDNGALLSSFGNTIIIAVVSTLLATMIGTLGAFGMYKYKFKGKGVIDGLLYIPVVIPEIVLGISLLSLFTNVNIPRGMLTLILAHVTFSVPFVIFNVRARLSGYDNSIEEASMDLGANRVITFFEITLPVLAPGIAGGALLAFTLSIDDVIISYFVNGQTKTYPLKVMESIKSGVAPDVNALSTLILLGTIVLVVLTQSDFLKKKKA</sequence>
<feature type="transmembrane region" description="Helical" evidence="8">
    <location>
        <begin position="12"/>
        <end position="34"/>
    </location>
</feature>
<protein>
    <submittedName>
        <fullName evidence="10">ABC transporter permease subunit</fullName>
    </submittedName>
</protein>
<evidence type="ECO:0000256" key="2">
    <source>
        <dbReference type="ARBA" id="ARBA00007069"/>
    </source>
</evidence>
<dbReference type="PROSITE" id="PS50928">
    <property type="entry name" value="ABC_TM1"/>
    <property type="match status" value="1"/>
</dbReference>
<keyword evidence="11" id="KW-1185">Reference proteome</keyword>
<keyword evidence="3 8" id="KW-0813">Transport</keyword>
<feature type="transmembrane region" description="Helical" evidence="8">
    <location>
        <begin position="179"/>
        <end position="206"/>
    </location>
</feature>
<dbReference type="Proteomes" id="UP000606720">
    <property type="component" value="Unassembled WGS sequence"/>
</dbReference>
<evidence type="ECO:0000313" key="10">
    <source>
        <dbReference type="EMBL" id="MBC5713560.1"/>
    </source>
</evidence>
<dbReference type="InterPro" id="IPR051789">
    <property type="entry name" value="Bact_Polyamine_Transport"/>
</dbReference>
<evidence type="ECO:0000256" key="5">
    <source>
        <dbReference type="ARBA" id="ARBA00022692"/>
    </source>
</evidence>
<feature type="transmembrane region" description="Helical" evidence="8">
    <location>
        <begin position="107"/>
        <end position="131"/>
    </location>
</feature>
<dbReference type="InterPro" id="IPR000515">
    <property type="entry name" value="MetI-like"/>
</dbReference>
<evidence type="ECO:0000313" key="11">
    <source>
        <dbReference type="Proteomes" id="UP000606720"/>
    </source>
</evidence>
<dbReference type="EMBL" id="JACOPH010000002">
    <property type="protein sequence ID" value="MBC5713560.1"/>
    <property type="molecule type" value="Genomic_DNA"/>
</dbReference>
<comment type="subcellular location">
    <subcellularLocation>
        <location evidence="1 8">Cell membrane</location>
        <topology evidence="1 8">Multi-pass membrane protein</topology>
    </subcellularLocation>
</comment>
<evidence type="ECO:0000256" key="7">
    <source>
        <dbReference type="ARBA" id="ARBA00023136"/>
    </source>
</evidence>
<name>A0A923RT75_9FIRM</name>
<organism evidence="10 11">
    <name type="scientific">Roseburia zhanii</name>
    <dbReference type="NCBI Taxonomy" id="2763064"/>
    <lineage>
        <taxon>Bacteria</taxon>
        <taxon>Bacillati</taxon>
        <taxon>Bacillota</taxon>
        <taxon>Clostridia</taxon>
        <taxon>Lachnospirales</taxon>
        <taxon>Lachnospiraceae</taxon>
        <taxon>Roseburia</taxon>
    </lineage>
</organism>
<accession>A0A923RT75</accession>
<keyword evidence="7 8" id="KW-0472">Membrane</keyword>
<comment type="similarity">
    <text evidence="2">Belongs to the binding-protein-dependent transport system permease family. CysTW subfamily.</text>
</comment>
<evidence type="ECO:0000256" key="6">
    <source>
        <dbReference type="ARBA" id="ARBA00022989"/>
    </source>
</evidence>
<keyword evidence="4" id="KW-1003">Cell membrane</keyword>
<evidence type="ECO:0000256" key="3">
    <source>
        <dbReference type="ARBA" id="ARBA00022448"/>
    </source>
</evidence>
<dbReference type="SUPFAM" id="SSF161098">
    <property type="entry name" value="MetI-like"/>
    <property type="match status" value="1"/>
</dbReference>
<reference evidence="10" key="1">
    <citation type="submission" date="2020-08" db="EMBL/GenBank/DDBJ databases">
        <title>Genome public.</title>
        <authorList>
            <person name="Liu C."/>
            <person name="Sun Q."/>
        </authorList>
    </citation>
    <scope>NUCLEOTIDE SEQUENCE</scope>
    <source>
        <strain evidence="10">BX1005</strain>
    </source>
</reference>
<dbReference type="PANTHER" id="PTHR43848:SF2">
    <property type="entry name" value="PUTRESCINE TRANSPORT SYSTEM PERMEASE PROTEIN POTI"/>
    <property type="match status" value="1"/>
</dbReference>
<proteinExistence type="inferred from homology"/>
<evidence type="ECO:0000259" key="9">
    <source>
        <dbReference type="PROSITE" id="PS50928"/>
    </source>
</evidence>
<feature type="domain" description="ABC transmembrane type-1" evidence="9">
    <location>
        <begin position="69"/>
        <end position="256"/>
    </location>
</feature>
<dbReference type="CDD" id="cd06261">
    <property type="entry name" value="TM_PBP2"/>
    <property type="match status" value="1"/>
</dbReference>
<dbReference type="Pfam" id="PF00528">
    <property type="entry name" value="BPD_transp_1"/>
    <property type="match status" value="1"/>
</dbReference>
<dbReference type="PANTHER" id="PTHR43848">
    <property type="entry name" value="PUTRESCINE TRANSPORT SYSTEM PERMEASE PROTEIN POTI"/>
    <property type="match status" value="1"/>
</dbReference>
<evidence type="ECO:0000256" key="4">
    <source>
        <dbReference type="ARBA" id="ARBA00022475"/>
    </source>
</evidence>
<evidence type="ECO:0000256" key="8">
    <source>
        <dbReference type="RuleBase" id="RU363032"/>
    </source>
</evidence>
<gene>
    <name evidence="10" type="ORF">H8S17_04915</name>
</gene>
<feature type="transmembrane region" description="Helical" evidence="8">
    <location>
        <begin position="73"/>
        <end position="95"/>
    </location>
</feature>
<keyword evidence="5 8" id="KW-0812">Transmembrane</keyword>
<evidence type="ECO:0000256" key="1">
    <source>
        <dbReference type="ARBA" id="ARBA00004651"/>
    </source>
</evidence>